<dbReference type="EMBL" id="MU001503">
    <property type="protein sequence ID" value="KAF2443099.1"/>
    <property type="molecule type" value="Genomic_DNA"/>
</dbReference>
<evidence type="ECO:0000313" key="4">
    <source>
        <dbReference type="Proteomes" id="UP000799764"/>
    </source>
</evidence>
<protein>
    <submittedName>
        <fullName evidence="3">Uncharacterized protein</fullName>
    </submittedName>
</protein>
<sequence>MDPAPQTQQPPSSYVPPASRSQITPRPSFPKGIFLKIGVGLRKAVTHPITVIKYIILLLLLLFLIYAIYKILPVYDKLHDLKDKLATLDAFKDKVTAKLGGWLDDGKELAENMKDKTKETADKVIDAANKVLGKVKVSIPHVELDRRDGVVATASATTTGSALIVTLPFPASAASPWSTDTPSVDATPVLFALEERKGFKPTSKPKPGPAYHCGVGQNCTSAALTHRAYTPLPLFFLINLARLARGVSIVKVSRTDAQRCGTSTLTVTATIWTPGTPALEVRGASFPRAMEGRGGGIFECRNGVGYGNCNDTRTGFLFSA</sequence>
<gene>
    <name evidence="3" type="ORF">P171DRAFT_433438</name>
</gene>
<keyword evidence="2" id="KW-0812">Transmembrane</keyword>
<keyword evidence="2" id="KW-0472">Membrane</keyword>
<dbReference type="Proteomes" id="UP000799764">
    <property type="component" value="Unassembled WGS sequence"/>
</dbReference>
<proteinExistence type="predicted"/>
<feature type="region of interest" description="Disordered" evidence="1">
    <location>
        <begin position="1"/>
        <end position="25"/>
    </location>
</feature>
<dbReference type="AlphaFoldDB" id="A0A9P4PHJ5"/>
<accession>A0A9P4PHJ5</accession>
<reference evidence="3" key="1">
    <citation type="journal article" date="2020" name="Stud. Mycol.">
        <title>101 Dothideomycetes genomes: a test case for predicting lifestyles and emergence of pathogens.</title>
        <authorList>
            <person name="Haridas S."/>
            <person name="Albert R."/>
            <person name="Binder M."/>
            <person name="Bloem J."/>
            <person name="Labutti K."/>
            <person name="Salamov A."/>
            <person name="Andreopoulos B."/>
            <person name="Baker S."/>
            <person name="Barry K."/>
            <person name="Bills G."/>
            <person name="Bluhm B."/>
            <person name="Cannon C."/>
            <person name="Castanera R."/>
            <person name="Culley D."/>
            <person name="Daum C."/>
            <person name="Ezra D."/>
            <person name="Gonzalez J."/>
            <person name="Henrissat B."/>
            <person name="Kuo A."/>
            <person name="Liang C."/>
            <person name="Lipzen A."/>
            <person name="Lutzoni F."/>
            <person name="Magnuson J."/>
            <person name="Mondo S."/>
            <person name="Nolan M."/>
            <person name="Ohm R."/>
            <person name="Pangilinan J."/>
            <person name="Park H.-J."/>
            <person name="Ramirez L."/>
            <person name="Alfaro M."/>
            <person name="Sun H."/>
            <person name="Tritt A."/>
            <person name="Yoshinaga Y."/>
            <person name="Zwiers L.-H."/>
            <person name="Turgeon B."/>
            <person name="Goodwin S."/>
            <person name="Spatafora J."/>
            <person name="Crous P."/>
            <person name="Grigoriev I."/>
        </authorList>
    </citation>
    <scope>NUCLEOTIDE SEQUENCE</scope>
    <source>
        <strain evidence="3">CBS 690.94</strain>
    </source>
</reference>
<feature type="compositionally biased region" description="Polar residues" evidence="1">
    <location>
        <begin position="1"/>
        <end position="12"/>
    </location>
</feature>
<organism evidence="3 4">
    <name type="scientific">Karstenula rhodostoma CBS 690.94</name>
    <dbReference type="NCBI Taxonomy" id="1392251"/>
    <lineage>
        <taxon>Eukaryota</taxon>
        <taxon>Fungi</taxon>
        <taxon>Dikarya</taxon>
        <taxon>Ascomycota</taxon>
        <taxon>Pezizomycotina</taxon>
        <taxon>Dothideomycetes</taxon>
        <taxon>Pleosporomycetidae</taxon>
        <taxon>Pleosporales</taxon>
        <taxon>Massarineae</taxon>
        <taxon>Didymosphaeriaceae</taxon>
        <taxon>Karstenula</taxon>
    </lineage>
</organism>
<keyword evidence="2" id="KW-1133">Transmembrane helix</keyword>
<evidence type="ECO:0000256" key="2">
    <source>
        <dbReference type="SAM" id="Phobius"/>
    </source>
</evidence>
<evidence type="ECO:0000313" key="3">
    <source>
        <dbReference type="EMBL" id="KAF2443099.1"/>
    </source>
</evidence>
<feature type="transmembrane region" description="Helical" evidence="2">
    <location>
        <begin position="51"/>
        <end position="69"/>
    </location>
</feature>
<keyword evidence="4" id="KW-1185">Reference proteome</keyword>
<name>A0A9P4PHJ5_9PLEO</name>
<evidence type="ECO:0000256" key="1">
    <source>
        <dbReference type="SAM" id="MobiDB-lite"/>
    </source>
</evidence>
<comment type="caution">
    <text evidence="3">The sequence shown here is derived from an EMBL/GenBank/DDBJ whole genome shotgun (WGS) entry which is preliminary data.</text>
</comment>